<keyword evidence="2" id="KW-1185">Reference proteome</keyword>
<dbReference type="NCBIfam" id="TIGR02845">
    <property type="entry name" value="spore_V_AD"/>
    <property type="match status" value="1"/>
</dbReference>
<evidence type="ECO:0000313" key="2">
    <source>
        <dbReference type="Proteomes" id="UP000654279"/>
    </source>
</evidence>
<evidence type="ECO:0000313" key="1">
    <source>
        <dbReference type="EMBL" id="MBC8529587.1"/>
    </source>
</evidence>
<dbReference type="RefSeq" id="WP_249285407.1">
    <property type="nucleotide sequence ID" value="NZ_JACRSO010000003.1"/>
</dbReference>
<dbReference type="NCBIfam" id="NF006160">
    <property type="entry name" value="PRK08304.1"/>
    <property type="match status" value="1"/>
</dbReference>
<dbReference type="AlphaFoldDB" id="A0A926D1E3"/>
<dbReference type="InterPro" id="IPR016039">
    <property type="entry name" value="Thiolase-like"/>
</dbReference>
<dbReference type="Pfam" id="PF07451">
    <property type="entry name" value="SpoVAD"/>
    <property type="match status" value="1"/>
</dbReference>
<dbReference type="SUPFAM" id="SSF53901">
    <property type="entry name" value="Thiolase-like"/>
    <property type="match status" value="1"/>
</dbReference>
<organism evidence="1 2">
    <name type="scientific">Luoshenia tenuis</name>
    <dbReference type="NCBI Taxonomy" id="2763654"/>
    <lineage>
        <taxon>Bacteria</taxon>
        <taxon>Bacillati</taxon>
        <taxon>Bacillota</taxon>
        <taxon>Clostridia</taxon>
        <taxon>Christensenellales</taxon>
        <taxon>Christensenellaceae</taxon>
        <taxon>Luoshenia</taxon>
    </lineage>
</organism>
<comment type="caution">
    <text evidence="1">The sequence shown here is derived from an EMBL/GenBank/DDBJ whole genome shotgun (WGS) entry which is preliminary data.</text>
</comment>
<dbReference type="PIRSF" id="PIRSF011570">
    <property type="entry name" value="SpoVAD"/>
    <property type="match status" value="1"/>
</dbReference>
<protein>
    <submittedName>
        <fullName evidence="1">Stage V sporulation protein AD</fullName>
    </submittedName>
</protein>
<reference evidence="1" key="1">
    <citation type="submission" date="2020-08" db="EMBL/GenBank/DDBJ databases">
        <title>Genome public.</title>
        <authorList>
            <person name="Liu C."/>
            <person name="Sun Q."/>
        </authorList>
    </citation>
    <scope>NUCLEOTIDE SEQUENCE</scope>
    <source>
        <strain evidence="1">NSJ-44</strain>
    </source>
</reference>
<dbReference type="Proteomes" id="UP000654279">
    <property type="component" value="Unassembled WGS sequence"/>
</dbReference>
<dbReference type="Gene3D" id="3.40.47.40">
    <property type="entry name" value="Stage V sporulation protein AD"/>
    <property type="match status" value="1"/>
</dbReference>
<proteinExistence type="predicted"/>
<dbReference type="InterPro" id="IPR038369">
    <property type="entry name" value="SpoVAD_sf"/>
</dbReference>
<gene>
    <name evidence="1" type="primary">spoVAD</name>
    <name evidence="1" type="ORF">H8699_09130</name>
</gene>
<dbReference type="EMBL" id="JACRSO010000003">
    <property type="protein sequence ID" value="MBC8529587.1"/>
    <property type="molecule type" value="Genomic_DNA"/>
</dbReference>
<accession>A0A926D1E3</accession>
<dbReference type="InterPro" id="IPR010894">
    <property type="entry name" value="SpoVAD"/>
</dbReference>
<sequence>MAKRQSKRLGKQTLKMQNPPAILSHASVVGTKEAQGPLKDWFDVTLSDDMCGKSTFEQAENEILLTATRMAVKRAGLAQDDVHFFLAGDLLNQIVSASFAARELTMPFFGLYGACSTMCESLSLGSILIDGGFADTVLCASCSHFATAERQYRNPLELGSQRPPAAQWTVTGAGSTLLGAEGKGPFVEMVTVGKVNDWGISDANNMGAAMAPAAVDTLFTHFEDTGRRPEDYDLIATGDLGAIGSEILREMMGQHGIDMGPHYTDCGLEIYDREAQDVHAGGSGCGCVASVLNSYLLKRLEQGDFERILVCATGALHSPTTSLQGETIPGIAHAVSIVRRKGE</sequence>
<name>A0A926D1E3_9FIRM</name>
<dbReference type="GO" id="GO:0016746">
    <property type="term" value="F:acyltransferase activity"/>
    <property type="evidence" value="ECO:0007669"/>
    <property type="project" value="InterPro"/>
</dbReference>